<feature type="transmembrane region" description="Helical" evidence="1">
    <location>
        <begin position="214"/>
        <end position="232"/>
    </location>
</feature>
<reference evidence="2 3" key="1">
    <citation type="journal article" date="2013" name="ISME J.">
        <title>A metabolic model for members of the genus Tetrasphaera involved in enhanced biological phosphorus removal.</title>
        <authorList>
            <person name="Kristiansen R."/>
            <person name="Nguyen H.T.T."/>
            <person name="Saunders A.M."/>
            <person name="Nielsen J.L."/>
            <person name="Wimmer R."/>
            <person name="Le V.Q."/>
            <person name="McIlroy S.J."/>
            <person name="Petrovski S."/>
            <person name="Seviour R.J."/>
            <person name="Calteau A."/>
            <person name="Nielsen K.L."/>
            <person name="Nielsen P.H."/>
        </authorList>
    </citation>
    <scope>NUCLEOTIDE SEQUENCE [LARGE SCALE GENOMIC DNA]</scope>
    <source>
        <strain evidence="2 3">Lp2</strain>
    </source>
</reference>
<evidence type="ECO:0000313" key="2">
    <source>
        <dbReference type="EMBL" id="CCH69245.1"/>
    </source>
</evidence>
<dbReference type="RefSeq" id="WP_010849403.1">
    <property type="nucleotide sequence ID" value="NZ_HF570956.1"/>
</dbReference>
<feature type="transmembrane region" description="Helical" evidence="1">
    <location>
        <begin position="158"/>
        <end position="182"/>
    </location>
</feature>
<proteinExistence type="predicted"/>
<dbReference type="STRING" id="1193181.BN10_140057"/>
<feature type="transmembrane region" description="Helical" evidence="1">
    <location>
        <begin position="189"/>
        <end position="208"/>
    </location>
</feature>
<protein>
    <recommendedName>
        <fullName evidence="4">DUF4386 family protein</fullName>
    </recommendedName>
</protein>
<feature type="transmembrane region" description="Helical" evidence="1">
    <location>
        <begin position="113"/>
        <end position="138"/>
    </location>
</feature>
<keyword evidence="1" id="KW-0812">Transmembrane</keyword>
<dbReference type="Proteomes" id="UP000013167">
    <property type="component" value="Unassembled WGS sequence"/>
</dbReference>
<feature type="transmembrane region" description="Helical" evidence="1">
    <location>
        <begin position="21"/>
        <end position="39"/>
    </location>
</feature>
<organism evidence="2 3">
    <name type="scientific">Phycicoccus elongatus Lp2</name>
    <dbReference type="NCBI Taxonomy" id="1193181"/>
    <lineage>
        <taxon>Bacteria</taxon>
        <taxon>Bacillati</taxon>
        <taxon>Actinomycetota</taxon>
        <taxon>Actinomycetes</taxon>
        <taxon>Micrococcales</taxon>
        <taxon>Intrasporangiaceae</taxon>
        <taxon>Phycicoccus</taxon>
    </lineage>
</organism>
<evidence type="ECO:0000313" key="3">
    <source>
        <dbReference type="Proteomes" id="UP000013167"/>
    </source>
</evidence>
<accession>N0E0Q4</accession>
<keyword evidence="3" id="KW-1185">Reference proteome</keyword>
<dbReference type="HOGENOM" id="CLU_1160652_0_0_11"/>
<feature type="transmembrane region" description="Helical" evidence="1">
    <location>
        <begin position="68"/>
        <end position="92"/>
    </location>
</feature>
<comment type="caution">
    <text evidence="2">The sequence shown here is derived from an EMBL/GenBank/DDBJ whole genome shotgun (WGS) entry which is preliminary data.</text>
</comment>
<dbReference type="eggNOG" id="ENOG50313B8">
    <property type="taxonomic scope" value="Bacteria"/>
</dbReference>
<sequence>MDTETSSTTASAARRVDYPGSAGTTALALLVGAIAFAAGDLGRRLVLPDDEVTGIPDMVRRVQAHSGLWLALGLAVTLGSLAMLPGILRILYHPQVTASTGDPATRGQRTIRVGAFLVALGLVASVAHALAFYGMAAIDGTSGAPMSAVTAMEDASNSYPLFVLVIIAFIAGMTLGPILLTWGLRRARLLPIWVPVAAVVFAVTGTVGGLPAGIVGLASAVVTFGMVARMLTRRSPAVP</sequence>
<name>N0E0Q4_9MICO</name>
<dbReference type="EMBL" id="CAIZ01000046">
    <property type="protein sequence ID" value="CCH69245.1"/>
    <property type="molecule type" value="Genomic_DNA"/>
</dbReference>
<gene>
    <name evidence="2" type="ORF">BN10_140057</name>
</gene>
<dbReference type="AlphaFoldDB" id="N0E0Q4"/>
<keyword evidence="1" id="KW-1133">Transmembrane helix</keyword>
<evidence type="ECO:0008006" key="4">
    <source>
        <dbReference type="Google" id="ProtNLM"/>
    </source>
</evidence>
<evidence type="ECO:0000256" key="1">
    <source>
        <dbReference type="SAM" id="Phobius"/>
    </source>
</evidence>
<keyword evidence="1" id="KW-0472">Membrane</keyword>